<feature type="signal peptide" evidence="1">
    <location>
        <begin position="1"/>
        <end position="22"/>
    </location>
</feature>
<comment type="caution">
    <text evidence="2">The sequence shown here is derived from an EMBL/GenBank/DDBJ whole genome shotgun (WGS) entry which is preliminary data.</text>
</comment>
<dbReference type="Proteomes" id="UP000265325">
    <property type="component" value="Unassembled WGS sequence"/>
</dbReference>
<dbReference type="EMBL" id="LAQS01000001">
    <property type="protein sequence ID" value="KKZ75685.1"/>
    <property type="molecule type" value="Genomic_DNA"/>
</dbReference>
<evidence type="ECO:0008006" key="4">
    <source>
        <dbReference type="Google" id="ProtNLM"/>
    </source>
</evidence>
<sequence length="187" mass="19829">MTRTGRAVRRVAPAILAGVLLAGCGGTGNEGAKTDMNMQEAAERVDALLDATLGAVAPEVQWAHDTWTSGSCTVTRRRTVTTVISEQRRGAFLGVIERFWKKSGYEITGVNKDAEMPSVFARTPDGFEFDLTIGHAGQAFFDATTPCVGKSAVAEPAARPNGPAYPYGAVPTPNVRSDFWSAATPLP</sequence>
<dbReference type="PROSITE" id="PS51257">
    <property type="entry name" value="PROKAR_LIPOPROTEIN"/>
    <property type="match status" value="1"/>
</dbReference>
<organism evidence="2 3">
    <name type="scientific">Streptomyces showdoensis</name>
    <dbReference type="NCBI Taxonomy" id="68268"/>
    <lineage>
        <taxon>Bacteria</taxon>
        <taxon>Bacillati</taxon>
        <taxon>Actinomycetota</taxon>
        <taxon>Actinomycetes</taxon>
        <taxon>Kitasatosporales</taxon>
        <taxon>Streptomycetaceae</taxon>
        <taxon>Streptomyces</taxon>
    </lineage>
</organism>
<accession>A0A2P2GXK5</accession>
<evidence type="ECO:0000256" key="1">
    <source>
        <dbReference type="SAM" id="SignalP"/>
    </source>
</evidence>
<gene>
    <name evidence="2" type="ORF">VO63_00205</name>
</gene>
<reference evidence="2 3" key="1">
    <citation type="submission" date="2015-05" db="EMBL/GenBank/DDBJ databases">
        <title>Draft Genome assembly of Streptomyces showdoensis.</title>
        <authorList>
            <person name="Thapa K.K."/>
            <person name="Metsa-Ketela M."/>
        </authorList>
    </citation>
    <scope>NUCLEOTIDE SEQUENCE [LARGE SCALE GENOMIC DNA]</scope>
    <source>
        <strain evidence="2 3">ATCC 15227</strain>
    </source>
</reference>
<name>A0A2P2GXK5_STREW</name>
<dbReference type="AlphaFoldDB" id="A0A2P2GXK5"/>
<evidence type="ECO:0000313" key="3">
    <source>
        <dbReference type="Proteomes" id="UP000265325"/>
    </source>
</evidence>
<keyword evidence="1" id="KW-0732">Signal</keyword>
<feature type="chain" id="PRO_5039386416" description="Lipoprotein" evidence="1">
    <location>
        <begin position="23"/>
        <end position="187"/>
    </location>
</feature>
<evidence type="ECO:0000313" key="2">
    <source>
        <dbReference type="EMBL" id="KKZ75685.1"/>
    </source>
</evidence>
<keyword evidence="3" id="KW-1185">Reference proteome</keyword>
<protein>
    <recommendedName>
        <fullName evidence="4">Lipoprotein</fullName>
    </recommendedName>
</protein>
<proteinExistence type="predicted"/>